<evidence type="ECO:0000313" key="3">
    <source>
        <dbReference type="Proteomes" id="UP000279259"/>
    </source>
</evidence>
<dbReference type="InterPro" id="IPR000772">
    <property type="entry name" value="Ricin_B_lectin"/>
</dbReference>
<dbReference type="STRING" id="1890683.A0A427XTA4"/>
<gene>
    <name evidence="2" type="ORF">EHS25_006059</name>
</gene>
<dbReference type="EMBL" id="RSCD01000028">
    <property type="protein sequence ID" value="RSH82126.1"/>
    <property type="molecule type" value="Genomic_DNA"/>
</dbReference>
<dbReference type="CDD" id="cd00161">
    <property type="entry name" value="beta-trefoil_Ricin-like"/>
    <property type="match status" value="1"/>
</dbReference>
<organism evidence="2 3">
    <name type="scientific">Saitozyma podzolica</name>
    <dbReference type="NCBI Taxonomy" id="1890683"/>
    <lineage>
        <taxon>Eukaryota</taxon>
        <taxon>Fungi</taxon>
        <taxon>Dikarya</taxon>
        <taxon>Basidiomycota</taxon>
        <taxon>Agaricomycotina</taxon>
        <taxon>Tremellomycetes</taxon>
        <taxon>Tremellales</taxon>
        <taxon>Trimorphomycetaceae</taxon>
        <taxon>Saitozyma</taxon>
    </lineage>
</organism>
<dbReference type="Gene3D" id="2.80.10.50">
    <property type="match status" value="1"/>
</dbReference>
<dbReference type="OrthoDB" id="6770063at2759"/>
<dbReference type="Pfam" id="PF00652">
    <property type="entry name" value="Ricin_B_lectin"/>
    <property type="match status" value="1"/>
</dbReference>
<keyword evidence="3" id="KW-1185">Reference proteome</keyword>
<evidence type="ECO:0000313" key="2">
    <source>
        <dbReference type="EMBL" id="RSH82126.1"/>
    </source>
</evidence>
<reference evidence="2 3" key="1">
    <citation type="submission" date="2018-11" db="EMBL/GenBank/DDBJ databases">
        <title>Genome sequence of Saitozyma podzolica DSM 27192.</title>
        <authorList>
            <person name="Aliyu H."/>
            <person name="Gorte O."/>
            <person name="Ochsenreither K."/>
        </authorList>
    </citation>
    <scope>NUCLEOTIDE SEQUENCE [LARGE SCALE GENOMIC DNA]</scope>
    <source>
        <strain evidence="2 3">DSM 27192</strain>
    </source>
</reference>
<dbReference type="InterPro" id="IPR035992">
    <property type="entry name" value="Ricin_B-like_lectins"/>
</dbReference>
<name>A0A427XTA4_9TREE</name>
<feature type="domain" description="Ricin B lectin" evidence="1">
    <location>
        <begin position="141"/>
        <end position="280"/>
    </location>
</feature>
<proteinExistence type="predicted"/>
<accession>A0A427XTA4</accession>
<dbReference type="Proteomes" id="UP000279259">
    <property type="component" value="Unassembled WGS sequence"/>
</dbReference>
<dbReference type="SUPFAM" id="SSF50370">
    <property type="entry name" value="Ricin B-like lectins"/>
    <property type="match status" value="1"/>
</dbReference>
<evidence type="ECO:0000259" key="1">
    <source>
        <dbReference type="Pfam" id="PF00652"/>
    </source>
</evidence>
<sequence>MGRVELTIRSPRWNLTSDGHLAVVGGTVCLDQGANAPVTNPCSANSSSQIFSLVQPGGATASTSVSSSGVLSSTSVSASSASASASNAIGSSTIISASVSASGSGSASAAQPSSTAYPTIPFGAVYADPPGAGQRLHPAGRDDLCVTVMNGYPQSGEEVAITYCLSNSDSDTGLQLWSLPTNTSGPVTLHDNDGLCLDAGDNPADGSAVKIWTCYDGLDQRTWTRSATNTLSLSNNELRSSVGPGCLDVTAASTSVNEEPYSLLKTLQTWQCSTNGDPQQIFNTLNATKTESEE</sequence>
<comment type="caution">
    <text evidence="2">The sequence shown here is derived from an EMBL/GenBank/DDBJ whole genome shotgun (WGS) entry which is preliminary data.</text>
</comment>
<dbReference type="AlphaFoldDB" id="A0A427XTA4"/>
<protein>
    <recommendedName>
        <fullName evidence="1">Ricin B lectin domain-containing protein</fullName>
    </recommendedName>
</protein>
<dbReference type="PROSITE" id="PS50231">
    <property type="entry name" value="RICIN_B_LECTIN"/>
    <property type="match status" value="1"/>
</dbReference>